<feature type="compositionally biased region" description="Low complexity" evidence="1">
    <location>
        <begin position="594"/>
        <end position="611"/>
    </location>
</feature>
<protein>
    <submittedName>
        <fullName evidence="2">Uncharacterized protein</fullName>
    </submittedName>
</protein>
<keyword evidence="3" id="KW-1185">Reference proteome</keyword>
<evidence type="ECO:0000313" key="3">
    <source>
        <dbReference type="Proteomes" id="UP001430584"/>
    </source>
</evidence>
<feature type="region of interest" description="Disordered" evidence="1">
    <location>
        <begin position="476"/>
        <end position="511"/>
    </location>
</feature>
<dbReference type="RefSeq" id="XP_066634944.1">
    <property type="nucleotide sequence ID" value="XM_066774825.1"/>
</dbReference>
<feature type="region of interest" description="Disordered" evidence="1">
    <location>
        <begin position="593"/>
        <end position="634"/>
    </location>
</feature>
<feature type="compositionally biased region" description="Polar residues" evidence="1">
    <location>
        <begin position="187"/>
        <end position="196"/>
    </location>
</feature>
<feature type="compositionally biased region" description="Low complexity" evidence="1">
    <location>
        <begin position="110"/>
        <end position="125"/>
    </location>
</feature>
<dbReference type="Proteomes" id="UP001430584">
    <property type="component" value="Unassembled WGS sequence"/>
</dbReference>
<feature type="compositionally biased region" description="Polar residues" evidence="1">
    <location>
        <begin position="294"/>
        <end position="314"/>
    </location>
</feature>
<feature type="compositionally biased region" description="Basic residues" evidence="1">
    <location>
        <begin position="144"/>
        <end position="154"/>
    </location>
</feature>
<dbReference type="GeneID" id="92007433"/>
<feature type="compositionally biased region" description="Basic residues" evidence="1">
    <location>
        <begin position="164"/>
        <end position="181"/>
    </location>
</feature>
<organism evidence="2 3">
    <name type="scientific">Diplodia seriata</name>
    <dbReference type="NCBI Taxonomy" id="420778"/>
    <lineage>
        <taxon>Eukaryota</taxon>
        <taxon>Fungi</taxon>
        <taxon>Dikarya</taxon>
        <taxon>Ascomycota</taxon>
        <taxon>Pezizomycotina</taxon>
        <taxon>Dothideomycetes</taxon>
        <taxon>Dothideomycetes incertae sedis</taxon>
        <taxon>Botryosphaeriales</taxon>
        <taxon>Botryosphaeriaceae</taxon>
        <taxon>Diplodia</taxon>
    </lineage>
</organism>
<feature type="region of interest" description="Disordered" evidence="1">
    <location>
        <begin position="532"/>
        <end position="581"/>
    </location>
</feature>
<feature type="region of interest" description="Disordered" evidence="1">
    <location>
        <begin position="79"/>
        <end position="221"/>
    </location>
</feature>
<evidence type="ECO:0000313" key="2">
    <source>
        <dbReference type="EMBL" id="KAL0261915.1"/>
    </source>
</evidence>
<feature type="compositionally biased region" description="Low complexity" evidence="1">
    <location>
        <begin position="315"/>
        <end position="326"/>
    </location>
</feature>
<feature type="compositionally biased region" description="Polar residues" evidence="1">
    <location>
        <begin position="556"/>
        <end position="580"/>
    </location>
</feature>
<dbReference type="EMBL" id="JAJVCZ030000003">
    <property type="protein sequence ID" value="KAL0261915.1"/>
    <property type="molecule type" value="Genomic_DNA"/>
</dbReference>
<accession>A0ABR3CNX7</accession>
<proteinExistence type="predicted"/>
<feature type="region of interest" description="Disordered" evidence="1">
    <location>
        <begin position="355"/>
        <end position="408"/>
    </location>
</feature>
<feature type="compositionally biased region" description="Low complexity" evidence="1">
    <location>
        <begin position="371"/>
        <end position="388"/>
    </location>
</feature>
<feature type="region of interest" description="Disordered" evidence="1">
    <location>
        <begin position="294"/>
        <end position="328"/>
    </location>
</feature>
<comment type="caution">
    <text evidence="2">The sequence shown here is derived from an EMBL/GenBank/DDBJ whole genome shotgun (WGS) entry which is preliminary data.</text>
</comment>
<name>A0ABR3CNX7_9PEZI</name>
<reference evidence="2 3" key="1">
    <citation type="submission" date="2024-02" db="EMBL/GenBank/DDBJ databases">
        <title>De novo assembly and annotation of 12 fungi associated with fruit tree decline syndrome in Ontario, Canada.</title>
        <authorList>
            <person name="Sulman M."/>
            <person name="Ellouze W."/>
            <person name="Ilyukhin E."/>
        </authorList>
    </citation>
    <scope>NUCLEOTIDE SEQUENCE [LARGE SCALE GENOMIC DNA]</scope>
    <source>
        <strain evidence="2 3">FDS-637</strain>
    </source>
</reference>
<gene>
    <name evidence="2" type="ORF">SLS55_003348</name>
</gene>
<sequence>MKAFRISRAPAAAGEAAFDPFAKLVFEPALESDELFDALRESYPTLKTHTERKKQAVLDFLMGERRAIEQEITAFVQETGTPAPQPDASYSARPSPVFSTSSSLDLRKLSTSNSSSSSTRSAGSSPETLSLKDMTSVWTAAGHGKPKIHTRRSMTTREKEEYRRRRQMKACKECRSRKRKCNHEPSDASSAASPRTGSKVKKRTSTATSSHPPPPQQTFLSNEFDSTSFLADSTFSTSDSPLDFLDFSPATGTEGSFDDFLLLPQDDFSSIDFATDPLFQAVPQSFYDPFLEPQQSQQHYAPSTGSRSPASTYQSSGMSRSGSNSNALDTSQTWSFDLDPMVDASGGHVLNATFSSSSTDGKQSGLAAGLSRSSHSSSSSRRSPTQSSVAGQPSRSSDGGVSADMANSGLASPNLGGAISSSFLLPEGLLRQAPSVGRMRQETLQPATHGVTATHTLNAHTSMDLARDIGVVPQAAPDWFNGGQNDNSGHHNDARSDGLVLGTDPSAGARFGEHGRSLARRLPHTSGRADAALDETLPHPGGDGLLAARPLRESGSHGTEASLSSRNPTSANDPGSTHSDALSVRFGSQIVGGSRQQVSVSSQSQTTTRTSLATRHTVVHGQGQDGTPGPASAAADARVRAVSDSSADQILAVSRSCKGEDPKRDNTVDKARVPALADGASNELLSLATIHNGLCSPREADKANTNIEQFSALWLESSIVFIIASLFSAFVRTVVSSLLHLASASHGQNASSGGRHRAKDVSFGDVSLSSLIESTSSAPTKSGKARQEKSNLLAVSTTSSAFSALLCGVHRSHVFV</sequence>
<feature type="compositionally biased region" description="Polar residues" evidence="1">
    <location>
        <begin position="389"/>
        <end position="399"/>
    </location>
</feature>
<evidence type="ECO:0000256" key="1">
    <source>
        <dbReference type="SAM" id="MobiDB-lite"/>
    </source>
</evidence>